<feature type="active site" description="Proton acceptor" evidence="7">
    <location>
        <position position="135"/>
    </location>
</feature>
<keyword evidence="3 7" id="KW-0479">Metal-binding</keyword>
<comment type="similarity">
    <text evidence="6">Belongs to the sirtuin family. Class IV subfamily.</text>
</comment>
<dbReference type="GO" id="GO:0046969">
    <property type="term" value="F:histone H3K9 deacetylase activity, NAD-dependent"/>
    <property type="evidence" value="ECO:0007669"/>
    <property type="project" value="TreeGrafter"/>
</dbReference>
<keyword evidence="5" id="KW-0520">NAD</keyword>
<dbReference type="EMBL" id="JAPWDV010000001">
    <property type="protein sequence ID" value="KAJ6223910.1"/>
    <property type="molecule type" value="Genomic_DNA"/>
</dbReference>
<dbReference type="OMA" id="EQCKKCR"/>
<dbReference type="EC" id="2.3.1.286" evidence="1"/>
<keyword evidence="10" id="KW-1185">Reference proteome</keyword>
<organism evidence="9 10">
    <name type="scientific">Blomia tropicalis</name>
    <name type="common">Mite</name>
    <dbReference type="NCBI Taxonomy" id="40697"/>
    <lineage>
        <taxon>Eukaryota</taxon>
        <taxon>Metazoa</taxon>
        <taxon>Ecdysozoa</taxon>
        <taxon>Arthropoda</taxon>
        <taxon>Chelicerata</taxon>
        <taxon>Arachnida</taxon>
        <taxon>Acari</taxon>
        <taxon>Acariformes</taxon>
        <taxon>Sarcoptiformes</taxon>
        <taxon>Astigmata</taxon>
        <taxon>Glycyphagoidea</taxon>
        <taxon>Echimyopodidae</taxon>
        <taxon>Blomia</taxon>
    </lineage>
</organism>
<feature type="binding site" evidence="7">
    <location>
        <position position="173"/>
    </location>
    <ligand>
        <name>Zn(2+)</name>
        <dbReference type="ChEBI" id="CHEBI:29105"/>
    </ligand>
</feature>
<dbReference type="PANTHER" id="PTHR11085:SF12">
    <property type="entry name" value="NAD-DEPENDENT PROTEIN DEACYLASE SIRTUIN-6"/>
    <property type="match status" value="1"/>
</dbReference>
<evidence type="ECO:0000313" key="9">
    <source>
        <dbReference type="EMBL" id="KAJ6223910.1"/>
    </source>
</evidence>
<evidence type="ECO:0000256" key="4">
    <source>
        <dbReference type="ARBA" id="ARBA00022833"/>
    </source>
</evidence>
<dbReference type="SUPFAM" id="SSF52467">
    <property type="entry name" value="DHS-like NAD/FAD-binding domain"/>
    <property type="match status" value="1"/>
</dbReference>
<comment type="caution">
    <text evidence="9">The sequence shown here is derived from an EMBL/GenBank/DDBJ whole genome shotgun (WGS) entry which is preliminary data.</text>
</comment>
<gene>
    <name evidence="9" type="ORF">RDWZM_002455</name>
</gene>
<feature type="binding site" evidence="7">
    <location>
        <position position="146"/>
    </location>
    <ligand>
        <name>Zn(2+)</name>
        <dbReference type="ChEBI" id="CHEBI:29105"/>
    </ligand>
</feature>
<dbReference type="Gene3D" id="3.40.50.1220">
    <property type="entry name" value="TPP-binding domain"/>
    <property type="match status" value="1"/>
</dbReference>
<keyword evidence="4 7" id="KW-0862">Zinc</keyword>
<keyword evidence="2" id="KW-0808">Transferase</keyword>
<name>A0A9Q0MHX7_BLOTA</name>
<accession>A0A9Q0MHX7</accession>
<dbReference type="GO" id="GO:0000122">
    <property type="term" value="P:negative regulation of transcription by RNA polymerase II"/>
    <property type="evidence" value="ECO:0007669"/>
    <property type="project" value="TreeGrafter"/>
</dbReference>
<reference evidence="9" key="1">
    <citation type="submission" date="2022-12" db="EMBL/GenBank/DDBJ databases">
        <title>Genome assemblies of Blomia tropicalis.</title>
        <authorList>
            <person name="Cui Y."/>
        </authorList>
    </citation>
    <scope>NUCLEOTIDE SEQUENCE</scope>
    <source>
        <tissue evidence="9">Adult mites</tissue>
    </source>
</reference>
<dbReference type="PANTHER" id="PTHR11085">
    <property type="entry name" value="NAD-DEPENDENT PROTEIN DEACYLASE SIRTUIN-5, MITOCHONDRIAL-RELATED"/>
    <property type="match status" value="1"/>
</dbReference>
<dbReference type="Gene3D" id="2.20.28.200">
    <property type="match status" value="1"/>
</dbReference>
<protein>
    <recommendedName>
        <fullName evidence="1">protein acetyllysine N-acetyltransferase</fullName>
        <ecNumber evidence="1">2.3.1.286</ecNumber>
    </recommendedName>
</protein>
<sequence>MSVNYASGLSEYENKGVCGLNEIFDNEENLFKKAQQLSKWICESKHCVIYCGAGLSTAAGIPDFRGPNGVWTLEEQGKQLDSNKLQSFDRCRPTFAHRAIKAMIDNGYIKFVVSQNIDGLLLKTGIERSFISELHGNYFLDQCVRCRRRFIRNRPSPTMGLKRTGDNCPNNGCRGYLIDTILDWEQDLPDDELGIANEHSDRSDLAICLGTTLQIEPAGSLPLRVIKKPRNTTKKRKNDHIEMEEKNVEKQHKKEIGKLVIVNLQPTRFDKRASMVINHYIDRLMELVCTNLNLDVPKDDLDSDVTISKSSDLTEWTR</sequence>
<dbReference type="GO" id="GO:0005634">
    <property type="term" value="C:nucleus"/>
    <property type="evidence" value="ECO:0007669"/>
    <property type="project" value="TreeGrafter"/>
</dbReference>
<feature type="binding site" evidence="7">
    <location>
        <position position="143"/>
    </location>
    <ligand>
        <name>Zn(2+)</name>
        <dbReference type="ChEBI" id="CHEBI:29105"/>
    </ligand>
</feature>
<dbReference type="OrthoDB" id="2919105at2759"/>
<proteinExistence type="inferred from homology"/>
<feature type="domain" description="Deacetylase sirtuin-type" evidence="8">
    <location>
        <begin position="27"/>
        <end position="291"/>
    </location>
</feature>
<evidence type="ECO:0000259" key="8">
    <source>
        <dbReference type="PROSITE" id="PS50305"/>
    </source>
</evidence>
<dbReference type="AlphaFoldDB" id="A0A9Q0MHX7"/>
<dbReference type="InterPro" id="IPR029035">
    <property type="entry name" value="DHS-like_NAD/FAD-binding_dom"/>
</dbReference>
<evidence type="ECO:0000256" key="7">
    <source>
        <dbReference type="PROSITE-ProRule" id="PRU00236"/>
    </source>
</evidence>
<dbReference type="Proteomes" id="UP001142055">
    <property type="component" value="Chromosome 1"/>
</dbReference>
<dbReference type="InterPro" id="IPR050134">
    <property type="entry name" value="NAD-dep_sirtuin_deacylases"/>
</dbReference>
<evidence type="ECO:0000313" key="10">
    <source>
        <dbReference type="Proteomes" id="UP001142055"/>
    </source>
</evidence>
<evidence type="ECO:0000256" key="2">
    <source>
        <dbReference type="ARBA" id="ARBA00022679"/>
    </source>
</evidence>
<dbReference type="PROSITE" id="PS50305">
    <property type="entry name" value="SIRTUIN"/>
    <property type="match status" value="1"/>
</dbReference>
<dbReference type="Pfam" id="PF02146">
    <property type="entry name" value="SIR2"/>
    <property type="match status" value="1"/>
</dbReference>
<dbReference type="InterPro" id="IPR026590">
    <property type="entry name" value="Ssirtuin_cat_dom"/>
</dbReference>
<evidence type="ECO:0000256" key="5">
    <source>
        <dbReference type="ARBA" id="ARBA00023027"/>
    </source>
</evidence>
<evidence type="ECO:0000256" key="6">
    <source>
        <dbReference type="ARBA" id="ARBA00038170"/>
    </source>
</evidence>
<dbReference type="InterPro" id="IPR003000">
    <property type="entry name" value="Sirtuin"/>
</dbReference>
<dbReference type="GO" id="GO:0070403">
    <property type="term" value="F:NAD+ binding"/>
    <property type="evidence" value="ECO:0007669"/>
    <property type="project" value="InterPro"/>
</dbReference>
<dbReference type="GO" id="GO:0046872">
    <property type="term" value="F:metal ion binding"/>
    <property type="evidence" value="ECO:0007669"/>
    <property type="project" value="UniProtKB-KW"/>
</dbReference>
<evidence type="ECO:0000256" key="1">
    <source>
        <dbReference type="ARBA" id="ARBA00012928"/>
    </source>
</evidence>
<dbReference type="FunFam" id="3.40.50.1220:FF:000038">
    <property type="entry name" value="NAD-dependent protein deacetylase sirtuin-6 isoform X2"/>
    <property type="match status" value="1"/>
</dbReference>
<feature type="binding site" evidence="7">
    <location>
        <position position="168"/>
    </location>
    <ligand>
        <name>Zn(2+)</name>
        <dbReference type="ChEBI" id="CHEBI:29105"/>
    </ligand>
</feature>
<dbReference type="GO" id="GO:0003714">
    <property type="term" value="F:transcription corepressor activity"/>
    <property type="evidence" value="ECO:0007669"/>
    <property type="project" value="TreeGrafter"/>
</dbReference>
<evidence type="ECO:0000256" key="3">
    <source>
        <dbReference type="ARBA" id="ARBA00022723"/>
    </source>
</evidence>